<feature type="region of interest" description="Disordered" evidence="1">
    <location>
        <begin position="42"/>
        <end position="80"/>
    </location>
</feature>
<keyword evidence="2" id="KW-1133">Transmembrane helix</keyword>
<evidence type="ECO:0000313" key="4">
    <source>
        <dbReference type="Proteomes" id="UP001165065"/>
    </source>
</evidence>
<sequence>MHGWDDPRLVTPEKNVPLTGINSALMNVPACAHLEEEETVGGIDTDDHHDDGVKTSSFASSKWHDPLSPPSVSTNIEPDPSLRPNCCMGGARALVRSNLESLDSFVKEGFYRKKVATRQDFDRRQKKEERLNARRRRKSAAALRSAAYGIMLGICIGYFLGNADRVRPAPSIAAKTIFDKPSPTSRHSSPLTRPVRALFVPIEILSAANARASSKMSDINLAAIEGRALT</sequence>
<evidence type="ECO:0000256" key="1">
    <source>
        <dbReference type="SAM" id="MobiDB-lite"/>
    </source>
</evidence>
<keyword evidence="2" id="KW-0812">Transmembrane</keyword>
<organism evidence="3 4">
    <name type="scientific">Triparma columacea</name>
    <dbReference type="NCBI Taxonomy" id="722753"/>
    <lineage>
        <taxon>Eukaryota</taxon>
        <taxon>Sar</taxon>
        <taxon>Stramenopiles</taxon>
        <taxon>Ochrophyta</taxon>
        <taxon>Bolidophyceae</taxon>
        <taxon>Parmales</taxon>
        <taxon>Triparmaceae</taxon>
        <taxon>Triparma</taxon>
    </lineage>
</organism>
<dbReference type="AlphaFoldDB" id="A0A9W7G8N1"/>
<name>A0A9W7G8N1_9STRA</name>
<evidence type="ECO:0000256" key="2">
    <source>
        <dbReference type="SAM" id="Phobius"/>
    </source>
</evidence>
<gene>
    <name evidence="3" type="ORF">TrCOL_g9953</name>
</gene>
<protein>
    <submittedName>
        <fullName evidence="3">Uncharacterized protein</fullName>
    </submittedName>
</protein>
<reference evidence="4" key="1">
    <citation type="journal article" date="2023" name="Commun. Biol.">
        <title>Genome analysis of Parmales, the sister group of diatoms, reveals the evolutionary specialization of diatoms from phago-mixotrophs to photoautotrophs.</title>
        <authorList>
            <person name="Ban H."/>
            <person name="Sato S."/>
            <person name="Yoshikawa S."/>
            <person name="Yamada K."/>
            <person name="Nakamura Y."/>
            <person name="Ichinomiya M."/>
            <person name="Sato N."/>
            <person name="Blanc-Mathieu R."/>
            <person name="Endo H."/>
            <person name="Kuwata A."/>
            <person name="Ogata H."/>
        </authorList>
    </citation>
    <scope>NUCLEOTIDE SEQUENCE [LARGE SCALE GENOMIC DNA]</scope>
</reference>
<keyword evidence="4" id="KW-1185">Reference proteome</keyword>
<keyword evidence="2" id="KW-0472">Membrane</keyword>
<dbReference type="Proteomes" id="UP001165065">
    <property type="component" value="Unassembled WGS sequence"/>
</dbReference>
<dbReference type="EMBL" id="BRYA01000067">
    <property type="protein sequence ID" value="GMI36620.1"/>
    <property type="molecule type" value="Genomic_DNA"/>
</dbReference>
<evidence type="ECO:0000313" key="3">
    <source>
        <dbReference type="EMBL" id="GMI36620.1"/>
    </source>
</evidence>
<comment type="caution">
    <text evidence="3">The sequence shown here is derived from an EMBL/GenBank/DDBJ whole genome shotgun (WGS) entry which is preliminary data.</text>
</comment>
<feature type="transmembrane region" description="Helical" evidence="2">
    <location>
        <begin position="141"/>
        <end position="161"/>
    </location>
</feature>
<accession>A0A9W7G8N1</accession>
<proteinExistence type="predicted"/>